<keyword evidence="2" id="KW-0486">Methionine biosynthesis</keyword>
<feature type="domain" description="CBS" evidence="4">
    <location>
        <begin position="132"/>
        <end position="187"/>
    </location>
</feature>
<dbReference type="CDD" id="cd02205">
    <property type="entry name" value="CBS_pair_SF"/>
    <property type="match status" value="1"/>
</dbReference>
<dbReference type="EMBL" id="LHQS01000004">
    <property type="protein sequence ID" value="RXE55176.1"/>
    <property type="molecule type" value="Genomic_DNA"/>
</dbReference>
<evidence type="ECO:0000256" key="1">
    <source>
        <dbReference type="ARBA" id="ARBA00023122"/>
    </source>
</evidence>
<evidence type="ECO:0000313" key="5">
    <source>
        <dbReference type="EMBL" id="RXE55176.1"/>
    </source>
</evidence>
<dbReference type="CDD" id="cd04584">
    <property type="entry name" value="CBS_pair_AcuB_like"/>
    <property type="match status" value="1"/>
</dbReference>
<dbReference type="GO" id="GO:0009086">
    <property type="term" value="P:methionine biosynthetic process"/>
    <property type="evidence" value="ECO:0007669"/>
    <property type="project" value="UniProtKB-KW"/>
</dbReference>
<proteinExistence type="predicted"/>
<dbReference type="PANTHER" id="PTHR43080">
    <property type="entry name" value="CBS DOMAIN-CONTAINING PROTEIN CBSX3, MITOCHONDRIAL"/>
    <property type="match status" value="1"/>
</dbReference>
<keyword evidence="2" id="KW-0028">Amino-acid biosynthesis</keyword>
<dbReference type="InterPro" id="IPR051257">
    <property type="entry name" value="Diverse_CBS-Domain"/>
</dbReference>
<evidence type="ECO:0000256" key="3">
    <source>
        <dbReference type="PROSITE-ProRule" id="PRU00703"/>
    </source>
</evidence>
<dbReference type="GO" id="GO:0016301">
    <property type="term" value="F:kinase activity"/>
    <property type="evidence" value="ECO:0007669"/>
    <property type="project" value="UniProtKB-KW"/>
</dbReference>
<evidence type="ECO:0000259" key="4">
    <source>
        <dbReference type="PROSITE" id="PS51371"/>
    </source>
</evidence>
<accession>A0A498GZZ1</accession>
<dbReference type="Proteomes" id="UP000290932">
    <property type="component" value="Unassembled WGS sequence"/>
</dbReference>
<feature type="domain" description="CBS" evidence="4">
    <location>
        <begin position="199"/>
        <end position="250"/>
    </location>
</feature>
<dbReference type="RefSeq" id="WP_128695085.1">
    <property type="nucleotide sequence ID" value="NZ_LHQS01000004.1"/>
</dbReference>
<dbReference type="InterPro" id="IPR046342">
    <property type="entry name" value="CBS_dom_sf"/>
</dbReference>
<protein>
    <submittedName>
        <fullName evidence="5">Histidine kinase</fullName>
    </submittedName>
</protein>
<sequence length="250" mass="26980">MKVAANLMVNIPKLRYDEFATKARSILREDVFRELYVTDDRGHLLGYVDISDVLRVTGTKSNVTVEGFVKEAARVSPETPLEEVARAIRSTITNSAAVADADGKVLGGVLLSDLFPVLASRSEIRGRVADIMSRDVVTCAPHDPIAGVYSLITASGFSAFPVVAKKELIGIVSRRDLLRAGGVRTAVKNGADYTVERIMTTPVVTVSPDDQARAAADLMVKHNISRLPVVDGTHLVGIIDRHDVLKAFST</sequence>
<dbReference type="AlphaFoldDB" id="A0A498GZZ1"/>
<dbReference type="PROSITE" id="PS51371">
    <property type="entry name" value="CBS"/>
    <property type="match status" value="3"/>
</dbReference>
<dbReference type="SUPFAM" id="SSF54631">
    <property type="entry name" value="CBS-domain pair"/>
    <property type="match status" value="2"/>
</dbReference>
<evidence type="ECO:0000313" key="6">
    <source>
        <dbReference type="Proteomes" id="UP000290932"/>
    </source>
</evidence>
<reference evidence="5 6" key="1">
    <citation type="journal article" date="2015" name="Int. J. Syst. Evol. Microbiol.">
        <title>Methanoculleus taiwanensis sp. nov., a methanogen isolated from deep marine sediment at the deformation front area near Taiwan.</title>
        <authorList>
            <person name="Weng C.Y."/>
            <person name="Chen S.C."/>
            <person name="Lai M.C."/>
            <person name="Wu S.Y."/>
            <person name="Lin S."/>
            <person name="Yang T.F."/>
            <person name="Chen P.C."/>
        </authorList>
    </citation>
    <scope>NUCLEOTIDE SEQUENCE [LARGE SCALE GENOMIC DNA]</scope>
    <source>
        <strain evidence="5 6">CYW4</strain>
    </source>
</reference>
<organism evidence="5 6">
    <name type="scientific">Methanoculleus taiwanensis</name>
    <dbReference type="NCBI Taxonomy" id="1550565"/>
    <lineage>
        <taxon>Archaea</taxon>
        <taxon>Methanobacteriati</taxon>
        <taxon>Methanobacteriota</taxon>
        <taxon>Stenosarchaea group</taxon>
        <taxon>Methanomicrobia</taxon>
        <taxon>Methanomicrobiales</taxon>
        <taxon>Methanomicrobiaceae</taxon>
        <taxon>Methanoculleus</taxon>
    </lineage>
</organism>
<name>A0A498GZZ1_9EURY</name>
<keyword evidence="1 3" id="KW-0129">CBS domain</keyword>
<dbReference type="SMART" id="SM00116">
    <property type="entry name" value="CBS"/>
    <property type="match status" value="4"/>
</dbReference>
<dbReference type="Gene3D" id="3.10.580.10">
    <property type="entry name" value="CBS-domain"/>
    <property type="match status" value="2"/>
</dbReference>
<keyword evidence="5" id="KW-0418">Kinase</keyword>
<feature type="domain" description="CBS" evidence="4">
    <location>
        <begin position="68"/>
        <end position="124"/>
    </location>
</feature>
<gene>
    <name evidence="5" type="ORF">ABH15_13245</name>
</gene>
<dbReference type="Pfam" id="PF00571">
    <property type="entry name" value="CBS"/>
    <property type="match status" value="4"/>
</dbReference>
<evidence type="ECO:0000256" key="2">
    <source>
        <dbReference type="ARBA" id="ARBA00023167"/>
    </source>
</evidence>
<dbReference type="InterPro" id="IPR000644">
    <property type="entry name" value="CBS_dom"/>
</dbReference>
<dbReference type="OrthoDB" id="8919at2157"/>
<comment type="caution">
    <text evidence="5">The sequence shown here is derived from an EMBL/GenBank/DDBJ whole genome shotgun (WGS) entry which is preliminary data.</text>
</comment>
<keyword evidence="6" id="KW-1185">Reference proteome</keyword>
<keyword evidence="5" id="KW-0808">Transferase</keyword>
<dbReference type="PANTHER" id="PTHR43080:SF2">
    <property type="entry name" value="CBS DOMAIN-CONTAINING PROTEIN"/>
    <property type="match status" value="1"/>
</dbReference>